<evidence type="ECO:0000259" key="2">
    <source>
        <dbReference type="PROSITE" id="PS52002"/>
    </source>
</evidence>
<gene>
    <name evidence="3" type="ORF">DGYR_LOCUS4433</name>
</gene>
<dbReference type="PANTHER" id="PTHR10701:SF5">
    <property type="entry name" value="N-ALPHA-ACETYLTRANSFERASE 38, NATC AUXILIARY SUBUNIT"/>
    <property type="match status" value="1"/>
</dbReference>
<dbReference type="GO" id="GO:0031417">
    <property type="term" value="C:NatC complex"/>
    <property type="evidence" value="ECO:0007669"/>
    <property type="project" value="InterPro"/>
</dbReference>
<dbReference type="InterPro" id="IPR001163">
    <property type="entry name" value="Sm_dom_euk/arc"/>
</dbReference>
<dbReference type="AlphaFoldDB" id="A0A7I8VMB3"/>
<dbReference type="Gene3D" id="2.30.30.100">
    <property type="match status" value="1"/>
</dbReference>
<dbReference type="InterPro" id="IPR034110">
    <property type="entry name" value="LSMD1_Sm"/>
</dbReference>
<protein>
    <submittedName>
        <fullName evidence="3">DgyrCDS4666</fullName>
    </submittedName>
</protein>
<evidence type="ECO:0000313" key="3">
    <source>
        <dbReference type="EMBL" id="CAD5115723.1"/>
    </source>
</evidence>
<accession>A0A7I8VMB3</accession>
<organism evidence="3 4">
    <name type="scientific">Dimorphilus gyrociliatus</name>
    <dbReference type="NCBI Taxonomy" id="2664684"/>
    <lineage>
        <taxon>Eukaryota</taxon>
        <taxon>Metazoa</taxon>
        <taxon>Spiralia</taxon>
        <taxon>Lophotrochozoa</taxon>
        <taxon>Annelida</taxon>
        <taxon>Polychaeta</taxon>
        <taxon>Polychaeta incertae sedis</taxon>
        <taxon>Dinophilidae</taxon>
        <taxon>Dimorphilus</taxon>
    </lineage>
</organism>
<dbReference type="GO" id="GO:0003723">
    <property type="term" value="F:RNA binding"/>
    <property type="evidence" value="ECO:0007669"/>
    <property type="project" value="InterPro"/>
</dbReference>
<feature type="domain" description="Sm" evidence="2">
    <location>
        <begin position="17"/>
        <end position="97"/>
    </location>
</feature>
<evidence type="ECO:0000313" key="4">
    <source>
        <dbReference type="Proteomes" id="UP000549394"/>
    </source>
</evidence>
<keyword evidence="4" id="KW-1185">Reference proteome</keyword>
<dbReference type="InterPro" id="IPR010920">
    <property type="entry name" value="LSM_dom_sf"/>
</dbReference>
<dbReference type="InterPro" id="IPR050914">
    <property type="entry name" value="snRNP_SmB/NAA38-like"/>
</dbReference>
<evidence type="ECO:0000256" key="1">
    <source>
        <dbReference type="ARBA" id="ARBA00006850"/>
    </source>
</evidence>
<dbReference type="OrthoDB" id="368909at2759"/>
<dbReference type="InterPro" id="IPR047575">
    <property type="entry name" value="Sm"/>
</dbReference>
<dbReference type="Proteomes" id="UP000549394">
    <property type="component" value="Unassembled WGS sequence"/>
</dbReference>
<proteinExistence type="inferred from homology"/>
<sequence length="97" mass="10971">MSKISNSVNSKPPSGIDFRDELRSWLNKRMRITLTDGRILIGVFLCTDRDQNIIIGSCAEYLNEEEERLKSTKDDQRLLGLAMVGAKHMVSIQIDSS</sequence>
<dbReference type="SUPFAM" id="SSF50182">
    <property type="entry name" value="Sm-like ribonucleoproteins"/>
    <property type="match status" value="1"/>
</dbReference>
<comment type="similarity">
    <text evidence="1">Belongs to the snRNP Sm proteins family.</text>
</comment>
<reference evidence="3 4" key="1">
    <citation type="submission" date="2020-08" db="EMBL/GenBank/DDBJ databases">
        <authorList>
            <person name="Hejnol A."/>
        </authorList>
    </citation>
    <scope>NUCLEOTIDE SEQUENCE [LARGE SCALE GENOMIC DNA]</scope>
</reference>
<dbReference type="PROSITE" id="PS52002">
    <property type="entry name" value="SM"/>
    <property type="match status" value="1"/>
</dbReference>
<dbReference type="SMART" id="SM00651">
    <property type="entry name" value="Sm"/>
    <property type="match status" value="1"/>
</dbReference>
<dbReference type="EMBL" id="CAJFCJ010000006">
    <property type="protein sequence ID" value="CAD5115723.1"/>
    <property type="molecule type" value="Genomic_DNA"/>
</dbReference>
<dbReference type="PANTHER" id="PTHR10701">
    <property type="entry name" value="SMALL NUCLEAR RIBONUCLEOPROTEIN-ASSOCIATED PROTEIN B AND N"/>
    <property type="match status" value="1"/>
</dbReference>
<dbReference type="Pfam" id="PF01423">
    <property type="entry name" value="LSM"/>
    <property type="match status" value="1"/>
</dbReference>
<name>A0A7I8VMB3_9ANNE</name>
<comment type="caution">
    <text evidence="3">The sequence shown here is derived from an EMBL/GenBank/DDBJ whole genome shotgun (WGS) entry which is preliminary data.</text>
</comment>
<dbReference type="CDD" id="cd06168">
    <property type="entry name" value="LSMD1"/>
    <property type="match status" value="1"/>
</dbReference>